<accession>A0ACC0BGW1</accession>
<protein>
    <submittedName>
        <fullName evidence="1">Uncharacterized protein</fullName>
    </submittedName>
</protein>
<keyword evidence="2" id="KW-1185">Reference proteome</keyword>
<dbReference type="EMBL" id="CM044703">
    <property type="protein sequence ID" value="KAI5671846.1"/>
    <property type="molecule type" value="Genomic_DNA"/>
</dbReference>
<organism evidence="1 2">
    <name type="scientific">Catharanthus roseus</name>
    <name type="common">Madagascar periwinkle</name>
    <name type="synonym">Vinca rosea</name>
    <dbReference type="NCBI Taxonomy" id="4058"/>
    <lineage>
        <taxon>Eukaryota</taxon>
        <taxon>Viridiplantae</taxon>
        <taxon>Streptophyta</taxon>
        <taxon>Embryophyta</taxon>
        <taxon>Tracheophyta</taxon>
        <taxon>Spermatophyta</taxon>
        <taxon>Magnoliopsida</taxon>
        <taxon>eudicotyledons</taxon>
        <taxon>Gunneridae</taxon>
        <taxon>Pentapetalae</taxon>
        <taxon>asterids</taxon>
        <taxon>lamiids</taxon>
        <taxon>Gentianales</taxon>
        <taxon>Apocynaceae</taxon>
        <taxon>Rauvolfioideae</taxon>
        <taxon>Vinceae</taxon>
        <taxon>Catharanthinae</taxon>
        <taxon>Catharanthus</taxon>
    </lineage>
</organism>
<proteinExistence type="predicted"/>
<dbReference type="Proteomes" id="UP001060085">
    <property type="component" value="Linkage Group LG03"/>
</dbReference>
<evidence type="ECO:0000313" key="1">
    <source>
        <dbReference type="EMBL" id="KAI5671846.1"/>
    </source>
</evidence>
<name>A0ACC0BGW1_CATRO</name>
<comment type="caution">
    <text evidence="1">The sequence shown here is derived from an EMBL/GenBank/DDBJ whole genome shotgun (WGS) entry which is preliminary data.</text>
</comment>
<sequence>MSIKLVIGSSNAESNSILTILDTIIRILKSRSYARSYTIRNKNVKEYYANGTSFSGNIILSKHSSWEHLWYLLLIYTLGLIGGIFFLFYQTSNPNYLLLIVVIFPLFHPISGVMSGLSLFNFCSLVSRATGLFSDHLQMGKAWEESLTFEDHISGLKEPIKSLVGGEEALGCLHSRASSSVFFNSIQQNCRTEIGLLSSPATVERRRSEYNPVIPFRVSLHGIALLPISSSQAIFATEVFSPRLQVIETAPLAFNSPA</sequence>
<reference evidence="2" key="1">
    <citation type="journal article" date="2023" name="Nat. Plants">
        <title>Single-cell RNA sequencing provides a high-resolution roadmap for understanding the multicellular compartmentation of specialized metabolism.</title>
        <authorList>
            <person name="Sun S."/>
            <person name="Shen X."/>
            <person name="Li Y."/>
            <person name="Li Y."/>
            <person name="Wang S."/>
            <person name="Li R."/>
            <person name="Zhang H."/>
            <person name="Shen G."/>
            <person name="Guo B."/>
            <person name="Wei J."/>
            <person name="Xu J."/>
            <person name="St-Pierre B."/>
            <person name="Chen S."/>
            <person name="Sun C."/>
        </authorList>
    </citation>
    <scope>NUCLEOTIDE SEQUENCE [LARGE SCALE GENOMIC DNA]</scope>
</reference>
<gene>
    <name evidence="1" type="ORF">M9H77_12210</name>
</gene>
<evidence type="ECO:0000313" key="2">
    <source>
        <dbReference type="Proteomes" id="UP001060085"/>
    </source>
</evidence>